<keyword evidence="6" id="KW-0051">Antiviral defense</keyword>
<reference evidence="11 12" key="1">
    <citation type="submission" date="2020-02" db="EMBL/GenBank/DDBJ databases">
        <authorList>
            <person name="Chen W.-M."/>
        </authorList>
    </citation>
    <scope>NUCLEOTIDE SEQUENCE [LARGE SCALE GENOMIC DNA]</scope>
    <source>
        <strain evidence="11 12">KDG-16</strain>
    </source>
</reference>
<keyword evidence="4" id="KW-0547">Nucleotide-binding</keyword>
<protein>
    <recommendedName>
        <fullName evidence="10">Pycsar effector protein domain-containing protein</fullName>
    </recommendedName>
</protein>
<feature type="transmembrane region" description="Helical" evidence="9">
    <location>
        <begin position="84"/>
        <end position="105"/>
    </location>
</feature>
<keyword evidence="2" id="KW-1003">Cell membrane</keyword>
<feature type="compositionally biased region" description="Basic and acidic residues" evidence="8">
    <location>
        <begin position="1"/>
        <end position="11"/>
    </location>
</feature>
<evidence type="ECO:0000259" key="10">
    <source>
        <dbReference type="Pfam" id="PF18967"/>
    </source>
</evidence>
<evidence type="ECO:0000256" key="2">
    <source>
        <dbReference type="ARBA" id="ARBA00022475"/>
    </source>
</evidence>
<keyword evidence="3 9" id="KW-0812">Transmembrane</keyword>
<comment type="caution">
    <text evidence="11">The sequence shown here is derived from an EMBL/GenBank/DDBJ whole genome shotgun (WGS) entry which is preliminary data.</text>
</comment>
<accession>A0ABX0I7I3</accession>
<gene>
    <name evidence="11" type="ORF">G4D72_08470</name>
</gene>
<dbReference type="Proteomes" id="UP000800984">
    <property type="component" value="Unassembled WGS sequence"/>
</dbReference>
<dbReference type="Pfam" id="PF18967">
    <property type="entry name" value="PycTM"/>
    <property type="match status" value="1"/>
</dbReference>
<evidence type="ECO:0000256" key="3">
    <source>
        <dbReference type="ARBA" id="ARBA00022692"/>
    </source>
</evidence>
<dbReference type="EMBL" id="JAAJBT010000004">
    <property type="protein sequence ID" value="NHM02143.1"/>
    <property type="molecule type" value="Genomic_DNA"/>
</dbReference>
<evidence type="ECO:0000256" key="6">
    <source>
        <dbReference type="ARBA" id="ARBA00023118"/>
    </source>
</evidence>
<evidence type="ECO:0000256" key="7">
    <source>
        <dbReference type="ARBA" id="ARBA00023136"/>
    </source>
</evidence>
<feature type="transmembrane region" description="Helical" evidence="9">
    <location>
        <begin position="54"/>
        <end position="72"/>
    </location>
</feature>
<evidence type="ECO:0000313" key="12">
    <source>
        <dbReference type="Proteomes" id="UP000800984"/>
    </source>
</evidence>
<evidence type="ECO:0000256" key="4">
    <source>
        <dbReference type="ARBA" id="ARBA00022741"/>
    </source>
</evidence>
<comment type="subcellular location">
    <subcellularLocation>
        <location evidence="1">Cell membrane</location>
    </subcellularLocation>
</comment>
<keyword evidence="7 9" id="KW-0472">Membrane</keyword>
<feature type="domain" description="Pycsar effector protein" evidence="10">
    <location>
        <begin position="38"/>
        <end position="197"/>
    </location>
</feature>
<evidence type="ECO:0000313" key="11">
    <source>
        <dbReference type="EMBL" id="NHM02143.1"/>
    </source>
</evidence>
<keyword evidence="5 9" id="KW-1133">Transmembrane helix</keyword>
<proteinExistence type="predicted"/>
<evidence type="ECO:0000256" key="9">
    <source>
        <dbReference type="SAM" id="Phobius"/>
    </source>
</evidence>
<organism evidence="11 12">
    <name type="scientific">Flavobacterium difficile</name>
    <dbReference type="NCBI Taxonomy" id="2709659"/>
    <lineage>
        <taxon>Bacteria</taxon>
        <taxon>Pseudomonadati</taxon>
        <taxon>Bacteroidota</taxon>
        <taxon>Flavobacteriia</taxon>
        <taxon>Flavobacteriales</taxon>
        <taxon>Flavobacteriaceae</taxon>
        <taxon>Flavobacterium</taxon>
    </lineage>
</organism>
<feature type="region of interest" description="Disordered" evidence="8">
    <location>
        <begin position="1"/>
        <end position="30"/>
    </location>
</feature>
<feature type="transmembrane region" description="Helical" evidence="9">
    <location>
        <begin position="179"/>
        <end position="199"/>
    </location>
</feature>
<keyword evidence="12" id="KW-1185">Reference proteome</keyword>
<dbReference type="InterPro" id="IPR043760">
    <property type="entry name" value="PycTM_dom"/>
</dbReference>
<name>A0ABX0I7I3_9FLAO</name>
<dbReference type="RefSeq" id="WP_166077239.1">
    <property type="nucleotide sequence ID" value="NZ_JAAJBT010000004.1"/>
</dbReference>
<evidence type="ECO:0000256" key="5">
    <source>
        <dbReference type="ARBA" id="ARBA00022989"/>
    </source>
</evidence>
<evidence type="ECO:0000256" key="8">
    <source>
        <dbReference type="SAM" id="MobiDB-lite"/>
    </source>
</evidence>
<evidence type="ECO:0000256" key="1">
    <source>
        <dbReference type="ARBA" id="ARBA00004236"/>
    </source>
</evidence>
<sequence>MKEISSNENEKLSSALKEKVKKQKKPKPERGIDTMFRTTLNNHNNLSGLVDNKANILLSVNAIIISVSLTTIIPKLDNPSNAHLITPTLILVLSSVIAITFAILATRPTVTKGSFTRNEVNDKNVNLLFFGNFYKMSYDDYNWAMNELMKDKEYLYNSMIKDLYHLGIVLEKKYSLLRIAYTIFMFGIILSVIAFVIAFKFR</sequence>